<dbReference type="Pfam" id="PF00501">
    <property type="entry name" value="AMP-binding"/>
    <property type="match status" value="1"/>
</dbReference>
<evidence type="ECO:0000259" key="1">
    <source>
        <dbReference type="Pfam" id="PF00501"/>
    </source>
</evidence>
<dbReference type="Pfam" id="PF13193">
    <property type="entry name" value="AMP-binding_C"/>
    <property type="match status" value="1"/>
</dbReference>
<dbReference type="InterPro" id="IPR025110">
    <property type="entry name" value="AMP-bd_C"/>
</dbReference>
<dbReference type="InterPro" id="IPR020845">
    <property type="entry name" value="AMP-binding_CS"/>
</dbReference>
<dbReference type="PROSITE" id="PS00455">
    <property type="entry name" value="AMP_BINDING"/>
    <property type="match status" value="1"/>
</dbReference>
<dbReference type="InterPro" id="IPR000873">
    <property type="entry name" value="AMP-dep_synth/lig_dom"/>
</dbReference>
<reference evidence="3 4" key="1">
    <citation type="submission" date="2017-04" db="EMBL/GenBank/DDBJ databases">
        <authorList>
            <person name="Afonso C.L."/>
            <person name="Miller P.J."/>
            <person name="Scott M.A."/>
            <person name="Spackman E."/>
            <person name="Goraichik I."/>
            <person name="Dimitrov K.M."/>
            <person name="Suarez D.L."/>
            <person name="Swayne D.E."/>
        </authorList>
    </citation>
    <scope>NUCLEOTIDE SEQUENCE [LARGE SCALE GENOMIC DNA]</scope>
    <source>
        <strain evidence="3 4">B5P</strain>
    </source>
</reference>
<organism evidence="3 4">
    <name type="scientific">Mesorhizobium australicum</name>
    <dbReference type="NCBI Taxonomy" id="536018"/>
    <lineage>
        <taxon>Bacteria</taxon>
        <taxon>Pseudomonadati</taxon>
        <taxon>Pseudomonadota</taxon>
        <taxon>Alphaproteobacteria</taxon>
        <taxon>Hyphomicrobiales</taxon>
        <taxon>Phyllobacteriaceae</taxon>
        <taxon>Mesorhizobium</taxon>
    </lineage>
</organism>
<dbReference type="NCBIfam" id="NF006181">
    <property type="entry name" value="PRK08314.1"/>
    <property type="match status" value="1"/>
</dbReference>
<evidence type="ECO:0000313" key="4">
    <source>
        <dbReference type="Proteomes" id="UP000193083"/>
    </source>
</evidence>
<name>A0A1X7PQ05_9HYPH</name>
<dbReference type="PANTHER" id="PTHR43767">
    <property type="entry name" value="LONG-CHAIN-FATTY-ACID--COA LIGASE"/>
    <property type="match status" value="1"/>
</dbReference>
<dbReference type="SUPFAM" id="SSF56801">
    <property type="entry name" value="Acetyl-CoA synthetase-like"/>
    <property type="match status" value="1"/>
</dbReference>
<protein>
    <submittedName>
        <fullName evidence="3">Fatty-acyl-CoA synthase</fullName>
    </submittedName>
</protein>
<dbReference type="Proteomes" id="UP000193083">
    <property type="component" value="Unassembled WGS sequence"/>
</dbReference>
<dbReference type="GO" id="GO:0016878">
    <property type="term" value="F:acid-thiol ligase activity"/>
    <property type="evidence" value="ECO:0007669"/>
    <property type="project" value="UniProtKB-ARBA"/>
</dbReference>
<dbReference type="EMBL" id="FXBL01000004">
    <property type="protein sequence ID" value="SMH54035.1"/>
    <property type="molecule type" value="Genomic_DNA"/>
</dbReference>
<keyword evidence="4" id="KW-1185">Reference proteome</keyword>
<dbReference type="AlphaFoldDB" id="A0A1X7PQ05"/>
<dbReference type="Gene3D" id="3.30.300.30">
    <property type="match status" value="1"/>
</dbReference>
<evidence type="ECO:0000313" key="3">
    <source>
        <dbReference type="EMBL" id="SMH54035.1"/>
    </source>
</evidence>
<gene>
    <name evidence="3" type="ORF">SAMN02982922_5008</name>
</gene>
<proteinExistence type="predicted"/>
<dbReference type="PANTHER" id="PTHR43767:SF1">
    <property type="entry name" value="NONRIBOSOMAL PEPTIDE SYNTHASE PES1 (EUROFUNG)-RELATED"/>
    <property type="match status" value="1"/>
</dbReference>
<dbReference type="InterPro" id="IPR050237">
    <property type="entry name" value="ATP-dep_AMP-bd_enzyme"/>
</dbReference>
<feature type="domain" description="AMP-dependent synthetase/ligase" evidence="1">
    <location>
        <begin position="38"/>
        <end position="414"/>
    </location>
</feature>
<feature type="domain" description="AMP-binding enzyme C-terminal" evidence="2">
    <location>
        <begin position="468"/>
        <end position="545"/>
    </location>
</feature>
<dbReference type="InterPro" id="IPR042099">
    <property type="entry name" value="ANL_N_sf"/>
</dbReference>
<evidence type="ECO:0000259" key="2">
    <source>
        <dbReference type="Pfam" id="PF13193"/>
    </source>
</evidence>
<dbReference type="Gene3D" id="3.40.50.12780">
    <property type="entry name" value="N-terminal domain of ligase-like"/>
    <property type="match status" value="1"/>
</dbReference>
<dbReference type="InterPro" id="IPR045851">
    <property type="entry name" value="AMP-bd_C_sf"/>
</dbReference>
<sequence>MSLPRMTDASPSSPFWPPGLDFHLPVAPGNAFHNLLNAARRDPSHPALLYYGAVTSYGKLLADAEALAGYLQNRCGVRKGDRVLIDMQNCPQFVTAFQAVLRADAVVVPVNPMNMAAELEHYIADSGASVAIIGDELVERFASLANLPEHVIVARYADAAPVECKYQLPEVMLRAPEELPANRFIRFDDAIAAGEQPSAMTAGDDDLAVMPYTSGTTGHPKGCMQPHRSLKFTAVAQAIWYGFDHNSVLTAFMPLFHVAGMQASMGGGLYAGATLLLLTRWNRDLVAPLFIEHGVTFWSAAPTMIVDVMAGDQFDERAFEKLTVLTGGGSSMPTALAEQLERRYGLRFCEGYGLSETMSATHINPTARPKPQCLGIPIFDTYSLIVKPETTEELPNGEVGELLIAGPQLMRGYWNHPEADRDAFVTIGGRRYLRTGDMAYRDDEGYYFIVDRLKRMINVSGYKVWPAECEALLYRHPDVQECCVIAVSDPYRGESVKAFVTLRPQARGRISEDDIISFARGVMAAYKVPRAVAFVDQLPRSGSNKIDWRKLQEQEQARA</sequence>
<accession>A0A1X7PQ05</accession>